<reference evidence="10 11" key="1">
    <citation type="submission" date="2021-12" db="EMBL/GenBank/DDBJ databases">
        <title>Genome sequencing of bacteria with rrn-lacking chromosome and rrn-plasmid.</title>
        <authorList>
            <person name="Anda M."/>
            <person name="Iwasaki W."/>
        </authorList>
    </citation>
    <scope>NUCLEOTIDE SEQUENCE [LARGE SCALE GENOMIC DNA]</scope>
    <source>
        <strain evidence="10 11">NBRC 101262</strain>
        <plasmid evidence="10 11">pPP3</plasmid>
    </source>
</reference>
<comment type="subcellular location">
    <subcellularLocation>
        <location evidence="1">Cell envelope</location>
    </subcellularLocation>
</comment>
<dbReference type="PROSITE" id="PS51007">
    <property type="entry name" value="CYTC"/>
    <property type="match status" value="2"/>
</dbReference>
<dbReference type="InterPro" id="IPR009056">
    <property type="entry name" value="Cyt_c-like_dom"/>
</dbReference>
<keyword evidence="10" id="KW-0575">Peroxidase</keyword>
<evidence type="ECO:0000256" key="7">
    <source>
        <dbReference type="PROSITE-ProRule" id="PRU00433"/>
    </source>
</evidence>
<keyword evidence="3 7" id="KW-0479">Metal-binding</keyword>
<keyword evidence="4 8" id="KW-0732">Signal</keyword>
<dbReference type="PANTHER" id="PTHR30600:SF10">
    <property type="entry name" value="BLL6722 PROTEIN"/>
    <property type="match status" value="1"/>
</dbReference>
<evidence type="ECO:0000256" key="6">
    <source>
        <dbReference type="ARBA" id="ARBA00023004"/>
    </source>
</evidence>
<dbReference type="RefSeq" id="WP_338399019.1">
    <property type="nucleotide sequence ID" value="NZ_AP025295.1"/>
</dbReference>
<dbReference type="InterPro" id="IPR051395">
    <property type="entry name" value="Cytochrome_c_Peroxidase/MauG"/>
</dbReference>
<evidence type="ECO:0000256" key="3">
    <source>
        <dbReference type="ARBA" id="ARBA00022723"/>
    </source>
</evidence>
<dbReference type="Gene3D" id="1.10.760.10">
    <property type="entry name" value="Cytochrome c-like domain"/>
    <property type="match status" value="2"/>
</dbReference>
<evidence type="ECO:0000256" key="5">
    <source>
        <dbReference type="ARBA" id="ARBA00023002"/>
    </source>
</evidence>
<dbReference type="GO" id="GO:0004601">
    <property type="term" value="F:peroxidase activity"/>
    <property type="evidence" value="ECO:0007669"/>
    <property type="project" value="UniProtKB-KW"/>
</dbReference>
<accession>A0ABM7VKT4</accession>
<feature type="domain" description="Cytochrome c" evidence="9">
    <location>
        <begin position="76"/>
        <end position="261"/>
    </location>
</feature>
<evidence type="ECO:0000256" key="1">
    <source>
        <dbReference type="ARBA" id="ARBA00004196"/>
    </source>
</evidence>
<keyword evidence="6 7" id="KW-0408">Iron</keyword>
<organism evidence="10 11">
    <name type="scientific">Persicobacter psychrovividus</name>
    <dbReference type="NCBI Taxonomy" id="387638"/>
    <lineage>
        <taxon>Bacteria</taxon>
        <taxon>Pseudomonadati</taxon>
        <taxon>Bacteroidota</taxon>
        <taxon>Cytophagia</taxon>
        <taxon>Cytophagales</taxon>
        <taxon>Persicobacteraceae</taxon>
        <taxon>Persicobacter</taxon>
    </lineage>
</organism>
<geneLocation type="plasmid" evidence="10 11">
    <name>pPP3</name>
</geneLocation>
<evidence type="ECO:0000259" key="9">
    <source>
        <dbReference type="PROSITE" id="PS51007"/>
    </source>
</evidence>
<dbReference type="InterPro" id="IPR004852">
    <property type="entry name" value="Di-haem_cyt_c_peroxidsae"/>
</dbReference>
<dbReference type="EMBL" id="AP025295">
    <property type="protein sequence ID" value="BDD01585.1"/>
    <property type="molecule type" value="Genomic_DNA"/>
</dbReference>
<protein>
    <submittedName>
        <fullName evidence="10">Cytochrome-c peroxidase</fullName>
    </submittedName>
</protein>
<sequence>MKQFSLIYFLLLISFVQLSCSNNSKDQKLPDVNLDQQLNSLLEVHGQQQGVSFFQLPSSSDFSNIPQDPKNPITKEKIALGKFLFHETAIGTKPKYVENAETYSCASCHHADAGFQAGMMQGIGEGGDGFGVRGEGRILSEHTQADSADVQSVRSPTVLNVAFTELVLWNGQFGAEGQNSGTEAQWTEGSPKAVNHLGFKGVETQAIAGLAVHRLEIKEWLQDDATYGKLFDDAYANLPKKDRCNAETAGMAIAAYERTITAEQAPFQQYLRGNQQALSHEQKQGAILFFGKANCVSCHTGPALNSDEFHALGMSDMPENGRIGTVPLDSRLGRGGFTKNPKDNFKFRTPQLYNLKDSPFLGHGGSYKSVREVIEYKNLAKADQPEVQQGQLSPAFVGLNLSAEEINQLTDFIENGLYDPNLRRFVPDVLPSNNCFPNNDQQSKMDLGCEGI</sequence>
<keyword evidence="11" id="KW-1185">Reference proteome</keyword>
<evidence type="ECO:0000256" key="4">
    <source>
        <dbReference type="ARBA" id="ARBA00022729"/>
    </source>
</evidence>
<proteinExistence type="predicted"/>
<keyword evidence="10" id="KW-0614">Plasmid</keyword>
<evidence type="ECO:0000256" key="2">
    <source>
        <dbReference type="ARBA" id="ARBA00022617"/>
    </source>
</evidence>
<gene>
    <name evidence="10" type="primary">mauG</name>
    <name evidence="10" type="ORF">PEPS_38650</name>
</gene>
<dbReference type="PANTHER" id="PTHR30600">
    <property type="entry name" value="CYTOCHROME C PEROXIDASE-RELATED"/>
    <property type="match status" value="1"/>
</dbReference>
<evidence type="ECO:0000256" key="8">
    <source>
        <dbReference type="SAM" id="SignalP"/>
    </source>
</evidence>
<feature type="signal peptide" evidence="8">
    <location>
        <begin position="1"/>
        <end position="19"/>
    </location>
</feature>
<dbReference type="Proteomes" id="UP001354989">
    <property type="component" value="Plasmid pPP3"/>
</dbReference>
<keyword evidence="2 7" id="KW-0349">Heme</keyword>
<evidence type="ECO:0000313" key="10">
    <source>
        <dbReference type="EMBL" id="BDD01585.1"/>
    </source>
</evidence>
<keyword evidence="5" id="KW-0560">Oxidoreductase</keyword>
<dbReference type="Pfam" id="PF03150">
    <property type="entry name" value="CCP_MauG"/>
    <property type="match status" value="1"/>
</dbReference>
<feature type="domain" description="Cytochrome c" evidence="9">
    <location>
        <begin position="280"/>
        <end position="417"/>
    </location>
</feature>
<dbReference type="SUPFAM" id="SSF46626">
    <property type="entry name" value="Cytochrome c"/>
    <property type="match status" value="2"/>
</dbReference>
<feature type="chain" id="PRO_5046372686" evidence="8">
    <location>
        <begin position="20"/>
        <end position="452"/>
    </location>
</feature>
<name>A0ABM7VKT4_9BACT</name>
<evidence type="ECO:0000313" key="11">
    <source>
        <dbReference type="Proteomes" id="UP001354989"/>
    </source>
</evidence>
<dbReference type="InterPro" id="IPR036909">
    <property type="entry name" value="Cyt_c-like_dom_sf"/>
</dbReference>